<feature type="transmembrane region" description="Helical" evidence="2">
    <location>
        <begin position="219"/>
        <end position="240"/>
    </location>
</feature>
<feature type="transmembrane region" description="Helical" evidence="2">
    <location>
        <begin position="520"/>
        <end position="541"/>
    </location>
</feature>
<feature type="transmembrane region" description="Helical" evidence="2">
    <location>
        <begin position="594"/>
        <end position="618"/>
    </location>
</feature>
<dbReference type="PANTHER" id="PTHR43849">
    <property type="entry name" value="BLL3936 PROTEIN"/>
    <property type="match status" value="1"/>
</dbReference>
<dbReference type="NCBIfam" id="TIGR02123">
    <property type="entry name" value="TRAP_fused"/>
    <property type="match status" value="1"/>
</dbReference>
<dbReference type="EMBL" id="PZZL01000001">
    <property type="protein sequence ID" value="PTM61573.1"/>
    <property type="molecule type" value="Genomic_DNA"/>
</dbReference>
<accession>A0A2T4ZHY1</accession>
<feature type="transmembrane region" description="Helical" evidence="2">
    <location>
        <begin position="67"/>
        <end position="86"/>
    </location>
</feature>
<dbReference type="PANTHER" id="PTHR43849:SF2">
    <property type="entry name" value="BLL3936 PROTEIN"/>
    <property type="match status" value="1"/>
</dbReference>
<feature type="transmembrane region" description="Helical" evidence="2">
    <location>
        <begin position="196"/>
        <end position="213"/>
    </location>
</feature>
<feature type="transmembrane region" description="Helical" evidence="2">
    <location>
        <begin position="167"/>
        <end position="184"/>
    </location>
</feature>
<feature type="transmembrane region" description="Helical" evidence="2">
    <location>
        <begin position="40"/>
        <end position="60"/>
    </location>
</feature>
<feature type="transmembrane region" description="Helical" evidence="2">
    <location>
        <begin position="135"/>
        <end position="155"/>
    </location>
</feature>
<dbReference type="GO" id="GO:0022857">
    <property type="term" value="F:transmembrane transporter activity"/>
    <property type="evidence" value="ECO:0007669"/>
    <property type="project" value="UniProtKB-UniRule"/>
</dbReference>
<dbReference type="AlphaFoldDB" id="A0A2T4ZHY1"/>
<evidence type="ECO:0000256" key="2">
    <source>
        <dbReference type="SAM" id="Phobius"/>
    </source>
</evidence>
<keyword evidence="2" id="KW-0812">Transmembrane</keyword>
<dbReference type="GO" id="GO:0005886">
    <property type="term" value="C:plasma membrane"/>
    <property type="evidence" value="ECO:0007669"/>
    <property type="project" value="UniProtKB-SubCell"/>
</dbReference>
<dbReference type="Proteomes" id="UP000241808">
    <property type="component" value="Unassembled WGS sequence"/>
</dbReference>
<dbReference type="Pfam" id="PF06808">
    <property type="entry name" value="DctM"/>
    <property type="match status" value="2"/>
</dbReference>
<feature type="transmembrane region" description="Helical" evidence="2">
    <location>
        <begin position="561"/>
        <end position="582"/>
    </location>
</feature>
<keyword evidence="1" id="KW-0997">Cell inner membrane</keyword>
<feature type="transmembrane region" description="Helical" evidence="2">
    <location>
        <begin position="392"/>
        <end position="410"/>
    </location>
</feature>
<reference evidence="4 5" key="1">
    <citation type="submission" date="2018-04" db="EMBL/GenBank/DDBJ databases">
        <title>Genomic Encyclopedia of Archaeal and Bacterial Type Strains, Phase II (KMG-II): from individual species to whole genera.</title>
        <authorList>
            <person name="Goeker M."/>
        </authorList>
    </citation>
    <scope>NUCLEOTIDE SEQUENCE [LARGE SCALE GENOMIC DNA]</scope>
    <source>
        <strain evidence="4 5">DSM 25521</strain>
    </source>
</reference>
<feature type="transmembrane region" description="Helical" evidence="2">
    <location>
        <begin position="624"/>
        <end position="643"/>
    </location>
</feature>
<protein>
    <submittedName>
        <fullName evidence="4">TRAP transporter 4TM/12TM fusion protein</fullName>
    </submittedName>
</protein>
<keyword evidence="1" id="KW-1003">Cell membrane</keyword>
<keyword evidence="2" id="KW-0472">Membrane</keyword>
<dbReference type="InterPro" id="IPR010656">
    <property type="entry name" value="DctM"/>
</dbReference>
<sequence length="815" mass="86044">MTTDALKPASGDAERVLTAEELEKLSSDSEGGPARRVGGWLGWLTGSVAFLIAATAMYWTQFSITTTVYRASFLALCLALIFILYPLAKTGRDGAPQTRRVSVEEIVVALIAIAMLAYILHHPNPRIAVVGRSPFGYGLGWVLIACFAAYPLLVANRWLARIQPADWFFAALGLYCAWYLSTNIDEFKTRAMQPSAEELVLGLALMLLVLEATRRTVGWVLPAIAAVFLIYCYAGTGWLIPDVFEHRGFSLNRIIGQNFLTLEGLFTTPLDVAATFIILFTIYGAVLDRGGAGRFFIEWAFALFGKNPSPSAPGRAVVASGFLLGTVSGSGVATTVTVSTLAWPMLKRSGYDPQVAGGMLSAAGIGATLSPPTLGAAAFIIAEFLDVDYLQILIYATIPTVLYYVSCWLMTEADSRRLGVVPVRTSDASVWELTKRGGYHFISLGAIAVFLVMGFTSFMAVYWSIVVAFVLSMVREESRLVTIEAFAVGCAAALAAWLFGVSGWPQGLGIQELFNDRISVATFWGIAAAVAVSGAQSLAAMRSGRPVPAGGTGMIDALLDGTRSTLGIVAVCACAGIIVSVVNLTGLGLTISGIIISAGGSNVFLILLMAALAMWVLGLSVPVTASYIIAAVMLVPALIKVGVPPAAAHMFMFYYAVLADVSPPTALAPFAASAITGGEPFRTTMQAWKYTLPAFIVPFMFCLTPDGAQLLMLVPAGTNAAGATVYGMPGTIAAWLSVLWVTLTACLALVGFCVAFAGYALGQANAMERIICLAGGVLLLVPRPWATAAGLLLLAAGLTLHWRRIGRASPALPAG</sequence>
<feature type="transmembrane region" description="Helical" evidence="2">
    <location>
        <begin position="480"/>
        <end position="499"/>
    </location>
</feature>
<feature type="transmembrane region" description="Helical" evidence="2">
    <location>
        <begin position="690"/>
        <end position="712"/>
    </location>
</feature>
<feature type="domain" description="TRAP C4-dicarboxylate transport system permease DctM subunit" evidence="3">
    <location>
        <begin position="553"/>
        <end position="697"/>
    </location>
</feature>
<comment type="subcellular location">
    <subcellularLocation>
        <location evidence="1">Cell inner membrane</location>
        <topology evidence="1">Multi-pass membrane protein</topology>
    </subcellularLocation>
</comment>
<keyword evidence="1" id="KW-0813">Transport</keyword>
<feature type="transmembrane region" description="Helical" evidence="2">
    <location>
        <begin position="441"/>
        <end position="474"/>
    </location>
</feature>
<name>A0A2T4ZHY1_9HYPH</name>
<dbReference type="InterPro" id="IPR011853">
    <property type="entry name" value="TRAP_DctM-Dct_fused"/>
</dbReference>
<proteinExistence type="predicted"/>
<feature type="transmembrane region" description="Helical" evidence="2">
    <location>
        <begin position="732"/>
        <end position="758"/>
    </location>
</feature>
<comment type="function">
    <text evidence="1">Part of the tripartite ATP-independent periplasmic (TRAP) transport system.</text>
</comment>
<feature type="transmembrane region" description="Helical" evidence="2">
    <location>
        <begin position="260"/>
        <end position="286"/>
    </location>
</feature>
<keyword evidence="2" id="KW-1133">Transmembrane helix</keyword>
<keyword evidence="5" id="KW-1185">Reference proteome</keyword>
<feature type="transmembrane region" description="Helical" evidence="2">
    <location>
        <begin position="106"/>
        <end position="123"/>
    </location>
</feature>
<evidence type="ECO:0000313" key="4">
    <source>
        <dbReference type="EMBL" id="PTM61573.1"/>
    </source>
</evidence>
<evidence type="ECO:0000256" key="1">
    <source>
        <dbReference type="RuleBase" id="RU369079"/>
    </source>
</evidence>
<evidence type="ECO:0000313" key="5">
    <source>
        <dbReference type="Proteomes" id="UP000241808"/>
    </source>
</evidence>
<dbReference type="OrthoDB" id="9759894at2"/>
<organism evidence="4 5">
    <name type="scientific">Phreatobacter oligotrophus</name>
    <dbReference type="NCBI Taxonomy" id="1122261"/>
    <lineage>
        <taxon>Bacteria</taxon>
        <taxon>Pseudomonadati</taxon>
        <taxon>Pseudomonadota</taxon>
        <taxon>Alphaproteobacteria</taxon>
        <taxon>Hyphomicrobiales</taxon>
        <taxon>Phreatobacteraceae</taxon>
        <taxon>Phreatobacter</taxon>
    </lineage>
</organism>
<feature type="transmembrane region" description="Helical" evidence="2">
    <location>
        <begin position="355"/>
        <end position="380"/>
    </location>
</feature>
<feature type="transmembrane region" description="Helical" evidence="2">
    <location>
        <begin position="770"/>
        <end position="796"/>
    </location>
</feature>
<evidence type="ECO:0000259" key="3">
    <source>
        <dbReference type="Pfam" id="PF06808"/>
    </source>
</evidence>
<dbReference type="RefSeq" id="WP_108174036.1">
    <property type="nucleotide sequence ID" value="NZ_PZZL01000001.1"/>
</dbReference>
<comment type="caution">
    <text evidence="4">The sequence shown here is derived from an EMBL/GenBank/DDBJ whole genome shotgun (WGS) entry which is preliminary data.</text>
</comment>
<gene>
    <name evidence="4" type="ORF">C8P69_101243</name>
</gene>
<feature type="domain" description="TRAP C4-dicarboxylate transport system permease DctM subunit" evidence="3">
    <location>
        <begin position="206"/>
        <end position="485"/>
    </location>
</feature>